<protein>
    <submittedName>
        <fullName evidence="4">Response regulator</fullName>
    </submittedName>
</protein>
<gene>
    <name evidence="4" type="ORF">F2P44_07835</name>
</gene>
<sequence length="128" mass="13803">MTALSLILYVEDDPDIQTVAQMALDMVGGLTLRTCGSGREALLAAAECKPDLLLLDVMMPGMDGPMTLSELRKLPNTASTPVIFMTAKVQASEVAYYRSLGALGVIAKPFDPMQLALQVRQLWDEAMA</sequence>
<comment type="caution">
    <text evidence="4">The sequence shown here is derived from an EMBL/GenBank/DDBJ whole genome shotgun (WGS) entry which is preliminary data.</text>
</comment>
<dbReference type="PROSITE" id="PS50110">
    <property type="entry name" value="RESPONSE_REGULATORY"/>
    <property type="match status" value="1"/>
</dbReference>
<evidence type="ECO:0000256" key="2">
    <source>
        <dbReference type="PROSITE-ProRule" id="PRU00169"/>
    </source>
</evidence>
<dbReference type="PANTHER" id="PTHR44591:SF3">
    <property type="entry name" value="RESPONSE REGULATORY DOMAIN-CONTAINING PROTEIN"/>
    <property type="match status" value="1"/>
</dbReference>
<keyword evidence="5" id="KW-1185">Reference proteome</keyword>
<name>A0ABX0N1K6_9BURK</name>
<evidence type="ECO:0000313" key="4">
    <source>
        <dbReference type="EMBL" id="NHZ79185.1"/>
    </source>
</evidence>
<reference evidence="4 5" key="1">
    <citation type="submission" date="2019-10" db="EMBL/GenBank/DDBJ databases">
        <title>Taxonomy of Antarctic Massilia spp.: description of Massilia rubra sp. nov., Massilia aquatica sp. nov., Massilia mucilaginosa sp. nov., Massilia frigida sp. nov. isolated from streams, lakes and regoliths.</title>
        <authorList>
            <person name="Holochova P."/>
            <person name="Sedlacek I."/>
            <person name="Kralova S."/>
            <person name="Maslanova I."/>
            <person name="Busse H.-J."/>
            <person name="Stankova E."/>
            <person name="Vrbovska V."/>
            <person name="Kovarovic V."/>
            <person name="Bartak M."/>
            <person name="Svec P."/>
            <person name="Pantucek R."/>
        </authorList>
    </citation>
    <scope>NUCLEOTIDE SEQUENCE [LARGE SCALE GENOMIC DNA]</scope>
    <source>
        <strain evidence="4 5">CCM 8695</strain>
    </source>
</reference>
<evidence type="ECO:0000259" key="3">
    <source>
        <dbReference type="PROSITE" id="PS50110"/>
    </source>
</evidence>
<keyword evidence="1 2" id="KW-0597">Phosphoprotein</keyword>
<dbReference type="InterPro" id="IPR001789">
    <property type="entry name" value="Sig_transdc_resp-reg_receiver"/>
</dbReference>
<dbReference type="InterPro" id="IPR050595">
    <property type="entry name" value="Bact_response_regulator"/>
</dbReference>
<dbReference type="RefSeq" id="WP_167086140.1">
    <property type="nucleotide sequence ID" value="NZ_WHJG01000005.1"/>
</dbReference>
<feature type="modified residue" description="4-aspartylphosphate" evidence="2">
    <location>
        <position position="56"/>
    </location>
</feature>
<dbReference type="SMART" id="SM00448">
    <property type="entry name" value="REC"/>
    <property type="match status" value="1"/>
</dbReference>
<proteinExistence type="predicted"/>
<feature type="domain" description="Response regulatory" evidence="3">
    <location>
        <begin position="6"/>
        <end position="123"/>
    </location>
</feature>
<dbReference type="Gene3D" id="3.40.50.2300">
    <property type="match status" value="1"/>
</dbReference>
<dbReference type="SUPFAM" id="SSF52172">
    <property type="entry name" value="CheY-like"/>
    <property type="match status" value="1"/>
</dbReference>
<dbReference type="EMBL" id="WHJG01000005">
    <property type="protein sequence ID" value="NHZ79185.1"/>
    <property type="molecule type" value="Genomic_DNA"/>
</dbReference>
<accession>A0ABX0N1K6</accession>
<evidence type="ECO:0000256" key="1">
    <source>
        <dbReference type="ARBA" id="ARBA00022553"/>
    </source>
</evidence>
<dbReference type="Pfam" id="PF00072">
    <property type="entry name" value="Response_reg"/>
    <property type="match status" value="1"/>
</dbReference>
<dbReference type="PANTHER" id="PTHR44591">
    <property type="entry name" value="STRESS RESPONSE REGULATOR PROTEIN 1"/>
    <property type="match status" value="1"/>
</dbReference>
<organism evidence="4 5">
    <name type="scientific">Massilia frigida</name>
    <dbReference type="NCBI Taxonomy" id="2609281"/>
    <lineage>
        <taxon>Bacteria</taxon>
        <taxon>Pseudomonadati</taxon>
        <taxon>Pseudomonadota</taxon>
        <taxon>Betaproteobacteria</taxon>
        <taxon>Burkholderiales</taxon>
        <taxon>Oxalobacteraceae</taxon>
        <taxon>Telluria group</taxon>
        <taxon>Massilia</taxon>
    </lineage>
</organism>
<evidence type="ECO:0000313" key="5">
    <source>
        <dbReference type="Proteomes" id="UP000621455"/>
    </source>
</evidence>
<dbReference type="CDD" id="cd17552">
    <property type="entry name" value="REC_RR468-like"/>
    <property type="match status" value="1"/>
</dbReference>
<dbReference type="InterPro" id="IPR011006">
    <property type="entry name" value="CheY-like_superfamily"/>
</dbReference>
<dbReference type="Proteomes" id="UP000621455">
    <property type="component" value="Unassembled WGS sequence"/>
</dbReference>